<evidence type="ECO:0000256" key="1">
    <source>
        <dbReference type="ARBA" id="ARBA00001970"/>
    </source>
</evidence>
<dbReference type="Gene3D" id="1.10.420.10">
    <property type="entry name" value="Peroxidase, domain 2"/>
    <property type="match status" value="2"/>
</dbReference>
<comment type="catalytic activity">
    <reaction evidence="8">
        <text>2 H2O2 = O2 + 2 H2O</text>
        <dbReference type="Rhea" id="RHEA:20309"/>
        <dbReference type="ChEBI" id="CHEBI:15377"/>
        <dbReference type="ChEBI" id="CHEBI:15379"/>
        <dbReference type="ChEBI" id="CHEBI:16240"/>
        <dbReference type="EC" id="1.11.1.21"/>
    </reaction>
</comment>
<name>A0AAV1VIR6_9STRA</name>
<evidence type="ECO:0000313" key="12">
    <source>
        <dbReference type="Proteomes" id="UP001162060"/>
    </source>
</evidence>
<evidence type="ECO:0000256" key="8">
    <source>
        <dbReference type="ARBA" id="ARBA00049145"/>
    </source>
</evidence>
<evidence type="ECO:0000256" key="3">
    <source>
        <dbReference type="ARBA" id="ARBA00022617"/>
    </source>
</evidence>
<keyword evidence="3" id="KW-0349">Heme</keyword>
<keyword evidence="2" id="KW-0575">Peroxidase</keyword>
<dbReference type="PRINTS" id="PR00460">
    <property type="entry name" value="BPEROXIDASE"/>
</dbReference>
<evidence type="ECO:0000256" key="9">
    <source>
        <dbReference type="SAM" id="SignalP"/>
    </source>
</evidence>
<keyword evidence="6" id="KW-0408">Iron</keyword>
<keyword evidence="5" id="KW-0560">Oxidoreductase</keyword>
<dbReference type="GO" id="GO:0042744">
    <property type="term" value="P:hydrogen peroxide catabolic process"/>
    <property type="evidence" value="ECO:0007669"/>
    <property type="project" value="UniProtKB-KW"/>
</dbReference>
<dbReference type="PANTHER" id="PTHR30555">
    <property type="entry name" value="HYDROPEROXIDASE I, BIFUNCTIONAL CATALASE-PEROXIDASE"/>
    <property type="match status" value="1"/>
</dbReference>
<accession>A0AAV1VIR6</accession>
<dbReference type="PROSITE" id="PS00435">
    <property type="entry name" value="PEROXIDASE_1"/>
    <property type="match status" value="1"/>
</dbReference>
<dbReference type="InterPro" id="IPR010255">
    <property type="entry name" value="Haem_peroxidase_sf"/>
</dbReference>
<dbReference type="GO" id="GO:0046872">
    <property type="term" value="F:metal ion binding"/>
    <property type="evidence" value="ECO:0007669"/>
    <property type="project" value="UniProtKB-KW"/>
</dbReference>
<dbReference type="CDD" id="cd00314">
    <property type="entry name" value="plant_peroxidase_like"/>
    <property type="match status" value="1"/>
</dbReference>
<evidence type="ECO:0000256" key="5">
    <source>
        <dbReference type="ARBA" id="ARBA00023002"/>
    </source>
</evidence>
<evidence type="ECO:0000313" key="11">
    <source>
        <dbReference type="EMBL" id="CAK7946022.1"/>
    </source>
</evidence>
<dbReference type="InterPro" id="IPR000763">
    <property type="entry name" value="Catalase_peroxidase"/>
</dbReference>
<comment type="caution">
    <text evidence="11">The sequence shown here is derived from an EMBL/GenBank/DDBJ whole genome shotgun (WGS) entry which is preliminary data.</text>
</comment>
<dbReference type="Pfam" id="PF00141">
    <property type="entry name" value="peroxidase"/>
    <property type="match status" value="2"/>
</dbReference>
<comment type="cofactor">
    <cofactor evidence="1">
        <name>heme b</name>
        <dbReference type="ChEBI" id="CHEBI:60344"/>
    </cofactor>
</comment>
<feature type="chain" id="PRO_5043785436" description="Plant heme peroxidase family profile domain-containing protein" evidence="9">
    <location>
        <begin position="22"/>
        <end position="687"/>
    </location>
</feature>
<evidence type="ECO:0000256" key="2">
    <source>
        <dbReference type="ARBA" id="ARBA00022559"/>
    </source>
</evidence>
<dbReference type="PANTHER" id="PTHR30555:SF0">
    <property type="entry name" value="CATALASE-PEROXIDASE"/>
    <property type="match status" value="1"/>
</dbReference>
<evidence type="ECO:0000259" key="10">
    <source>
        <dbReference type="PROSITE" id="PS50873"/>
    </source>
</evidence>
<reference evidence="11" key="1">
    <citation type="submission" date="2024-01" db="EMBL/GenBank/DDBJ databases">
        <authorList>
            <person name="Webb A."/>
        </authorList>
    </citation>
    <scope>NUCLEOTIDE SEQUENCE</scope>
    <source>
        <strain evidence="11">Pm1</strain>
    </source>
</reference>
<dbReference type="GO" id="GO:0070301">
    <property type="term" value="P:cellular response to hydrogen peroxide"/>
    <property type="evidence" value="ECO:0007669"/>
    <property type="project" value="TreeGrafter"/>
</dbReference>
<dbReference type="PROSITE" id="PS00436">
    <property type="entry name" value="PEROXIDASE_2"/>
    <property type="match status" value="1"/>
</dbReference>
<evidence type="ECO:0000256" key="4">
    <source>
        <dbReference type="ARBA" id="ARBA00022723"/>
    </source>
</evidence>
<dbReference type="AlphaFoldDB" id="A0AAV1VIR6"/>
<protein>
    <recommendedName>
        <fullName evidence="10">Plant heme peroxidase family profile domain-containing protein</fullName>
    </recommendedName>
</protein>
<organism evidence="11 12">
    <name type="scientific">Peronospora matthiolae</name>
    <dbReference type="NCBI Taxonomy" id="2874970"/>
    <lineage>
        <taxon>Eukaryota</taxon>
        <taxon>Sar</taxon>
        <taxon>Stramenopiles</taxon>
        <taxon>Oomycota</taxon>
        <taxon>Peronosporomycetes</taxon>
        <taxon>Peronosporales</taxon>
        <taxon>Peronosporaceae</taxon>
        <taxon>Peronospora</taxon>
    </lineage>
</organism>
<feature type="domain" description="Plant heme peroxidase family profile" evidence="10">
    <location>
        <begin position="124"/>
        <end position="321"/>
    </location>
</feature>
<dbReference type="InterPro" id="IPR002016">
    <property type="entry name" value="Haem_peroxidase"/>
</dbReference>
<dbReference type="PROSITE" id="PS50873">
    <property type="entry name" value="PEROXIDASE_4"/>
    <property type="match status" value="2"/>
</dbReference>
<keyword evidence="9" id="KW-0732">Signal</keyword>
<keyword evidence="4" id="KW-0479">Metal-binding</keyword>
<evidence type="ECO:0000256" key="7">
    <source>
        <dbReference type="ARBA" id="ARBA00023324"/>
    </source>
</evidence>
<keyword evidence="7" id="KW-0376">Hydrogen peroxide</keyword>
<dbReference type="Gene3D" id="1.10.520.10">
    <property type="match status" value="2"/>
</dbReference>
<gene>
    <name evidence="11" type="ORF">PM001_LOCUS31172</name>
</gene>
<dbReference type="Proteomes" id="UP001162060">
    <property type="component" value="Unassembled WGS sequence"/>
</dbReference>
<dbReference type="EMBL" id="CAKLBY020000339">
    <property type="protein sequence ID" value="CAK7946022.1"/>
    <property type="molecule type" value="Genomic_DNA"/>
</dbReference>
<dbReference type="GO" id="GO:0004096">
    <property type="term" value="F:catalase activity"/>
    <property type="evidence" value="ECO:0007669"/>
    <property type="project" value="InterPro"/>
</dbReference>
<dbReference type="InterPro" id="IPR019794">
    <property type="entry name" value="Peroxidases_AS"/>
</dbReference>
<proteinExistence type="predicted"/>
<dbReference type="PRINTS" id="PR00458">
    <property type="entry name" value="PEROXIDASE"/>
</dbReference>
<evidence type="ECO:0000256" key="6">
    <source>
        <dbReference type="ARBA" id="ARBA00023004"/>
    </source>
</evidence>
<feature type="signal peptide" evidence="9">
    <location>
        <begin position="1"/>
        <end position="21"/>
    </location>
</feature>
<dbReference type="FunFam" id="1.10.420.10:FF:000014">
    <property type="entry name" value="Catalase-peroxidase 2"/>
    <property type="match status" value="1"/>
</dbReference>
<dbReference type="GO" id="GO:0020037">
    <property type="term" value="F:heme binding"/>
    <property type="evidence" value="ECO:0007669"/>
    <property type="project" value="InterPro"/>
</dbReference>
<dbReference type="SUPFAM" id="SSF48113">
    <property type="entry name" value="Heme-dependent peroxidases"/>
    <property type="match status" value="2"/>
</dbReference>
<dbReference type="InterPro" id="IPR019793">
    <property type="entry name" value="Peroxidases_heam-ligand_BS"/>
</dbReference>
<sequence length="687" mass="74183">MNLRLITFIAALATGSSTTHAGKCPFGFDEAASLKEQERQISSELYSSTSCDVIDYDLVKQDLEKLMTDSQAYWPADFGHYGGLFIRLAWHCSGSYRRSDGRGGCDGARIRFLPEHSWADNTNLDKALRLLEPIKAKYGDALSWGDLIILSGNVAIKSVGGPVLGFCGGRQDDADGASSLQLGPTPKQEVVAPCAITGQCEEPLGPTTTGLIYVNPEGPLGKPDPAGSALEVRDTFARMSMNDRETVALIGGGHAIGKTHGACLTGPGPSPLEDPRNPWPGTCGEDEMKGKGNNTFTSGFEGAWTSTPTKWSNEYFKSLTQLTWEKYDGPGGNVQWRPVPDTPVPIRMLTADIALVNDASYHELSLGFAADQAALDDAFAHAWYKLTSRDMGPVARCRGNDVPPAQPFQNPLPPTPATLPDFSAVRCDVRDLLKKSVDGLPSDLTSDGTPYNGALFVHAAWQCASSFRVTDYAGGCNGAKIRFSPQKDWPVNAGVDKIIAALQPIKAKYATLSTADLIVLAGQVALEDSGDVKIDFLGGRTDGQSGKGDEILVPRDYYPSVVASVLDNIKILGVSPEEAVALAGRPRSVEQQKVLGYSGSYSETSVTFSNEYFKILLNEKWNQEGSNEFRAESKEVYMMSTDVALLYAPELKMAVERFANDEALFKKVFASAWAKVMMADHFNASSY</sequence>
<dbReference type="FunFam" id="1.10.520.10:FF:000033">
    <property type="entry name" value="Uncharacterized protein"/>
    <property type="match status" value="1"/>
</dbReference>
<feature type="domain" description="Plant heme peroxidase family profile" evidence="10">
    <location>
        <begin position="495"/>
        <end position="676"/>
    </location>
</feature>
<dbReference type="GO" id="GO:0005829">
    <property type="term" value="C:cytosol"/>
    <property type="evidence" value="ECO:0007669"/>
    <property type="project" value="TreeGrafter"/>
</dbReference>